<dbReference type="InterPro" id="IPR011762">
    <property type="entry name" value="COA_CT_N"/>
</dbReference>
<accession>A0ABQ4QW62</accession>
<dbReference type="InterPro" id="IPR045190">
    <property type="entry name" value="MCCB/AccD1-like"/>
</dbReference>
<protein>
    <submittedName>
        <fullName evidence="3">Propionyl-CoA carboxylase beta chain</fullName>
    </submittedName>
</protein>
<evidence type="ECO:0000313" key="4">
    <source>
        <dbReference type="Proteomes" id="UP001055167"/>
    </source>
</evidence>
<dbReference type="Proteomes" id="UP001055167">
    <property type="component" value="Unassembled WGS sequence"/>
</dbReference>
<dbReference type="Gene3D" id="3.90.226.10">
    <property type="entry name" value="2-enoyl-CoA Hydratase, Chain A, domain 1"/>
    <property type="match status" value="2"/>
</dbReference>
<organism evidence="3 4">
    <name type="scientific">Methylobacterium crusticola</name>
    <dbReference type="NCBI Taxonomy" id="1697972"/>
    <lineage>
        <taxon>Bacteria</taxon>
        <taxon>Pseudomonadati</taxon>
        <taxon>Pseudomonadota</taxon>
        <taxon>Alphaproteobacteria</taxon>
        <taxon>Hyphomicrobiales</taxon>
        <taxon>Methylobacteriaceae</taxon>
        <taxon>Methylobacterium</taxon>
    </lineage>
</organism>
<reference evidence="3" key="1">
    <citation type="journal article" date="2021" name="Front. Microbiol.">
        <title>Comprehensive Comparative Genomics and Phenotyping of Methylobacterium Species.</title>
        <authorList>
            <person name="Alessa O."/>
            <person name="Ogura Y."/>
            <person name="Fujitani Y."/>
            <person name="Takami H."/>
            <person name="Hayashi T."/>
            <person name="Sahin N."/>
            <person name="Tani A."/>
        </authorList>
    </citation>
    <scope>NUCLEOTIDE SEQUENCE</scope>
    <source>
        <strain evidence="3">KCTC 52305</strain>
    </source>
</reference>
<dbReference type="PROSITE" id="PS50980">
    <property type="entry name" value="COA_CT_NTER"/>
    <property type="match status" value="1"/>
</dbReference>
<feature type="domain" description="CoA carboxyltransferase N-terminal" evidence="1">
    <location>
        <begin position="21"/>
        <end position="278"/>
    </location>
</feature>
<dbReference type="InterPro" id="IPR029045">
    <property type="entry name" value="ClpP/crotonase-like_dom_sf"/>
</dbReference>
<dbReference type="EMBL" id="BPQH01000005">
    <property type="protein sequence ID" value="GJD49286.1"/>
    <property type="molecule type" value="Genomic_DNA"/>
</dbReference>
<feature type="domain" description="CoA carboxyltransferase C-terminal" evidence="2">
    <location>
        <begin position="275"/>
        <end position="527"/>
    </location>
</feature>
<dbReference type="InterPro" id="IPR034733">
    <property type="entry name" value="AcCoA_carboxyl_beta"/>
</dbReference>
<dbReference type="PROSITE" id="PS50989">
    <property type="entry name" value="COA_CT_CTER"/>
    <property type="match status" value="1"/>
</dbReference>
<reference evidence="3" key="2">
    <citation type="submission" date="2021-08" db="EMBL/GenBank/DDBJ databases">
        <authorList>
            <person name="Tani A."/>
            <person name="Ola A."/>
            <person name="Ogura Y."/>
            <person name="Katsura K."/>
            <person name="Hayashi T."/>
        </authorList>
    </citation>
    <scope>NUCLEOTIDE SEQUENCE</scope>
    <source>
        <strain evidence="3">KCTC 52305</strain>
    </source>
</reference>
<proteinExistence type="predicted"/>
<dbReference type="RefSeq" id="WP_128565015.1">
    <property type="nucleotide sequence ID" value="NZ_BPQH01000005.1"/>
</dbReference>
<dbReference type="PANTHER" id="PTHR22855">
    <property type="entry name" value="ACETYL, PROPIONYL, PYRUVATE, AND GLUTACONYL CARBOXYLASE-RELATED"/>
    <property type="match status" value="1"/>
</dbReference>
<evidence type="ECO:0000259" key="2">
    <source>
        <dbReference type="PROSITE" id="PS50989"/>
    </source>
</evidence>
<dbReference type="InterPro" id="IPR011763">
    <property type="entry name" value="COA_CT_C"/>
</dbReference>
<comment type="caution">
    <text evidence="3">The sequence shown here is derived from an EMBL/GenBank/DDBJ whole genome shotgun (WGS) entry which is preliminary data.</text>
</comment>
<evidence type="ECO:0000259" key="1">
    <source>
        <dbReference type="PROSITE" id="PS50980"/>
    </source>
</evidence>
<dbReference type="PANTHER" id="PTHR22855:SF13">
    <property type="entry name" value="METHYLCROTONOYL-COA CARBOXYLASE BETA CHAIN, MITOCHONDRIAL"/>
    <property type="match status" value="1"/>
</dbReference>
<keyword evidence="4" id="KW-1185">Reference proteome</keyword>
<sequence>MPVIATSADLASETADQNRAAWSELRADLRRRRAEAAAGGPARARERHTARGKLLPRDRVLRLIDPGSPFLEIGALAASGMYDDAIHAAGLIAGIGRVAGREVMIVCNDATIKGGTYYPLTVKKHLRAQEIAGQNRLPCLYLVDSGGANLPQQTEVFPDREHFGRIFYNQAQLSAAGIPQVACVMGSCTAGGAYVPAMSDESVIVRRQGTIFLGGPPLVRAATGEVVSAEDLGGADVHARLSGVADHYATDDAHALAILRRIVGTLNTVKRPELDIAAPVEPALDPGDLDALVPVDLRKQYDARELIARLVDGSEFDEFKRLYGTTLVTGFARLSGMPVGVLANNGILYSESALKGAHFIELCCQRRIPLLFLQNIAGFMVGREVEAGGIAKNGAKLVTAVATAGVPKLTLIVGGSYGAGNYGMCGRAYAPRFLFAWPNSRISVMGAEQAASVLATVRRDNIEAAGTTWSPEEEEAFKAPIRAGFEAEGSPYYATARLWDDGIILPEETRRVLSLALSACLNAPVPETRFGLFRM</sequence>
<gene>
    <name evidence="3" type="primary">pccB_2</name>
    <name evidence="3" type="ORF">OPKNFCMD_2016</name>
</gene>
<dbReference type="Pfam" id="PF01039">
    <property type="entry name" value="Carboxyl_trans"/>
    <property type="match status" value="1"/>
</dbReference>
<dbReference type="SUPFAM" id="SSF52096">
    <property type="entry name" value="ClpP/crotonase"/>
    <property type="match status" value="2"/>
</dbReference>
<evidence type="ECO:0000313" key="3">
    <source>
        <dbReference type="EMBL" id="GJD49286.1"/>
    </source>
</evidence>
<name>A0ABQ4QW62_9HYPH</name>